<dbReference type="Proteomes" id="UP000887565">
    <property type="component" value="Unplaced"/>
</dbReference>
<accession>A0A915IKA5</accession>
<keyword evidence="1" id="KW-1185">Reference proteome</keyword>
<sequence length="73" mass="8094">MIHQFPTKLRRFGSSSSPPMICDRTYHGTWRTVSAPHHEYAASPCSAMEYATSPCSAMEYSSIAMLRHGVCLG</sequence>
<protein>
    <submittedName>
        <fullName evidence="2">Uncharacterized protein</fullName>
    </submittedName>
</protein>
<proteinExistence type="predicted"/>
<dbReference type="WBParaSite" id="nRc.2.0.1.t14607-RA">
    <property type="protein sequence ID" value="nRc.2.0.1.t14607-RA"/>
    <property type="gene ID" value="nRc.2.0.1.g14607"/>
</dbReference>
<dbReference type="AlphaFoldDB" id="A0A915IKA5"/>
<name>A0A915IKA5_ROMCU</name>
<organism evidence="1 2">
    <name type="scientific">Romanomermis culicivorax</name>
    <name type="common">Nematode worm</name>
    <dbReference type="NCBI Taxonomy" id="13658"/>
    <lineage>
        <taxon>Eukaryota</taxon>
        <taxon>Metazoa</taxon>
        <taxon>Ecdysozoa</taxon>
        <taxon>Nematoda</taxon>
        <taxon>Enoplea</taxon>
        <taxon>Dorylaimia</taxon>
        <taxon>Mermithida</taxon>
        <taxon>Mermithoidea</taxon>
        <taxon>Mermithidae</taxon>
        <taxon>Romanomermis</taxon>
    </lineage>
</organism>
<reference evidence="2" key="1">
    <citation type="submission" date="2022-11" db="UniProtKB">
        <authorList>
            <consortium name="WormBaseParasite"/>
        </authorList>
    </citation>
    <scope>IDENTIFICATION</scope>
</reference>
<evidence type="ECO:0000313" key="1">
    <source>
        <dbReference type="Proteomes" id="UP000887565"/>
    </source>
</evidence>
<evidence type="ECO:0000313" key="2">
    <source>
        <dbReference type="WBParaSite" id="nRc.2.0.1.t14607-RA"/>
    </source>
</evidence>